<reference evidence="2 3" key="1">
    <citation type="submission" date="2019-12" db="EMBL/GenBank/DDBJ databases">
        <title>Complete genome sequence of Pseudomonas stutzeri.</title>
        <authorList>
            <person name="Lim S.R."/>
            <person name="Kim J.H."/>
        </authorList>
    </citation>
    <scope>NUCLEOTIDE SEQUENCE [LARGE SCALE GENOMIC DNA]</scope>
    <source>
        <strain evidence="2 3">PM101005</strain>
    </source>
</reference>
<accession>A0A6I6LXR1</accession>
<protein>
    <submittedName>
        <fullName evidence="2">HNH endonuclease</fullName>
    </submittedName>
</protein>
<dbReference type="RefSeq" id="WP_158188615.1">
    <property type="nucleotide sequence ID" value="NZ_CP046902.1"/>
</dbReference>
<organism evidence="2 3">
    <name type="scientific">Stutzerimonas stutzeri</name>
    <name type="common">Pseudomonas stutzeri</name>
    <dbReference type="NCBI Taxonomy" id="316"/>
    <lineage>
        <taxon>Bacteria</taxon>
        <taxon>Pseudomonadati</taxon>
        <taxon>Pseudomonadota</taxon>
        <taxon>Gammaproteobacteria</taxon>
        <taxon>Pseudomonadales</taxon>
        <taxon>Pseudomonadaceae</taxon>
        <taxon>Stutzerimonas</taxon>
    </lineage>
</organism>
<dbReference type="OrthoDB" id="529575at2"/>
<keyword evidence="2" id="KW-0255">Endonuclease</keyword>
<keyword evidence="2" id="KW-0540">Nuclease</keyword>
<proteinExistence type="predicted"/>
<sequence length="244" mass="27710">MATLIQLSDTSWEQPFRDRKKEHLLWGAHPAVRERCKFVDKTRRLLQISFEPRFDLDIVDYFQITSGREIQFPQALAEIVRPVVLENPESSFIVTVLDADEQEDGQAGSKQDMANLSTSRATTVMARVGQQKFRKQLMKFWGDACALSGVNEPRLLVASHIVPWCQSEADVKLDPFNGLLLAPHYDRLFDQGMISFKDDGSILLSSTAENLPPEFGLSTTMKLRKLDPKHLPYLAAHRETFGYA</sequence>
<evidence type="ECO:0000259" key="1">
    <source>
        <dbReference type="Pfam" id="PF13391"/>
    </source>
</evidence>
<name>A0A6I6LXR1_STUST</name>
<gene>
    <name evidence="2" type="ORF">GQA94_14175</name>
</gene>
<dbReference type="AlphaFoldDB" id="A0A6I6LXR1"/>
<dbReference type="Proteomes" id="UP000438983">
    <property type="component" value="Chromosome"/>
</dbReference>
<dbReference type="Pfam" id="PF13391">
    <property type="entry name" value="HNH_2"/>
    <property type="match status" value="1"/>
</dbReference>
<evidence type="ECO:0000313" key="3">
    <source>
        <dbReference type="Proteomes" id="UP000438983"/>
    </source>
</evidence>
<dbReference type="GO" id="GO:0004519">
    <property type="term" value="F:endonuclease activity"/>
    <property type="evidence" value="ECO:0007669"/>
    <property type="project" value="UniProtKB-KW"/>
</dbReference>
<keyword evidence="2" id="KW-0378">Hydrolase</keyword>
<dbReference type="EMBL" id="CP046902">
    <property type="protein sequence ID" value="QGZ31151.1"/>
    <property type="molecule type" value="Genomic_DNA"/>
</dbReference>
<evidence type="ECO:0000313" key="2">
    <source>
        <dbReference type="EMBL" id="QGZ31151.1"/>
    </source>
</evidence>
<dbReference type="InterPro" id="IPR003615">
    <property type="entry name" value="HNH_nuc"/>
</dbReference>
<feature type="domain" description="HNH nuclease" evidence="1">
    <location>
        <begin position="145"/>
        <end position="197"/>
    </location>
</feature>